<protein>
    <submittedName>
        <fullName evidence="3">Uncharacterized protein</fullName>
    </submittedName>
</protein>
<keyword evidence="4" id="KW-1185">Reference proteome</keyword>
<keyword evidence="2" id="KW-0812">Transmembrane</keyword>
<keyword evidence="2" id="KW-1133">Transmembrane helix</keyword>
<evidence type="ECO:0000313" key="4">
    <source>
        <dbReference type="Proteomes" id="UP000299102"/>
    </source>
</evidence>
<evidence type="ECO:0000256" key="1">
    <source>
        <dbReference type="SAM" id="MobiDB-lite"/>
    </source>
</evidence>
<evidence type="ECO:0000313" key="3">
    <source>
        <dbReference type="EMBL" id="GBP36714.1"/>
    </source>
</evidence>
<keyword evidence="2" id="KW-0472">Membrane</keyword>
<sequence>MPSLYQLYNKFWKNPGAKPILTGDEGPARRPGLTADYRNIIGRVAAQYFEKLNCPQLRSLTGLQTEALRQPNGATDRARRPAARARPSGPHRISSRPAVCKLARLNVVLLCTFLAVGLYFMKRAAPHPAARPAAGICYMTRVNAAGQSRALTDDYTLQDRQMMLN</sequence>
<accession>A0A4C1VFI0</accession>
<feature type="transmembrane region" description="Helical" evidence="2">
    <location>
        <begin position="102"/>
        <end position="121"/>
    </location>
</feature>
<gene>
    <name evidence="3" type="ORF">EVAR_24717_1</name>
</gene>
<dbReference type="Proteomes" id="UP000299102">
    <property type="component" value="Unassembled WGS sequence"/>
</dbReference>
<feature type="region of interest" description="Disordered" evidence="1">
    <location>
        <begin position="65"/>
        <end position="94"/>
    </location>
</feature>
<dbReference type="EMBL" id="BGZK01000322">
    <property type="protein sequence ID" value="GBP36714.1"/>
    <property type="molecule type" value="Genomic_DNA"/>
</dbReference>
<reference evidence="3 4" key="1">
    <citation type="journal article" date="2019" name="Commun. Biol.">
        <title>The bagworm genome reveals a unique fibroin gene that provides high tensile strength.</title>
        <authorList>
            <person name="Kono N."/>
            <person name="Nakamura H."/>
            <person name="Ohtoshi R."/>
            <person name="Tomita M."/>
            <person name="Numata K."/>
            <person name="Arakawa K."/>
        </authorList>
    </citation>
    <scope>NUCLEOTIDE SEQUENCE [LARGE SCALE GENOMIC DNA]</scope>
</reference>
<comment type="caution">
    <text evidence="3">The sequence shown here is derived from an EMBL/GenBank/DDBJ whole genome shotgun (WGS) entry which is preliminary data.</text>
</comment>
<dbReference type="AlphaFoldDB" id="A0A4C1VFI0"/>
<name>A0A4C1VFI0_EUMVA</name>
<proteinExistence type="predicted"/>
<organism evidence="3 4">
    <name type="scientific">Eumeta variegata</name>
    <name type="common">Bagworm moth</name>
    <name type="synonym">Eumeta japonica</name>
    <dbReference type="NCBI Taxonomy" id="151549"/>
    <lineage>
        <taxon>Eukaryota</taxon>
        <taxon>Metazoa</taxon>
        <taxon>Ecdysozoa</taxon>
        <taxon>Arthropoda</taxon>
        <taxon>Hexapoda</taxon>
        <taxon>Insecta</taxon>
        <taxon>Pterygota</taxon>
        <taxon>Neoptera</taxon>
        <taxon>Endopterygota</taxon>
        <taxon>Lepidoptera</taxon>
        <taxon>Glossata</taxon>
        <taxon>Ditrysia</taxon>
        <taxon>Tineoidea</taxon>
        <taxon>Psychidae</taxon>
        <taxon>Oiketicinae</taxon>
        <taxon>Eumeta</taxon>
    </lineage>
</organism>
<evidence type="ECO:0000256" key="2">
    <source>
        <dbReference type="SAM" id="Phobius"/>
    </source>
</evidence>